<dbReference type="EMBL" id="JANBPW010004588">
    <property type="protein sequence ID" value="KAJ1934580.1"/>
    <property type="molecule type" value="Genomic_DNA"/>
</dbReference>
<evidence type="ECO:0000313" key="1">
    <source>
        <dbReference type="EMBL" id="KAJ1934580.1"/>
    </source>
</evidence>
<protein>
    <submittedName>
        <fullName evidence="1">Uncharacterized protein</fullName>
    </submittedName>
</protein>
<organism evidence="1 2">
    <name type="scientific">Linderina macrospora</name>
    <dbReference type="NCBI Taxonomy" id="4868"/>
    <lineage>
        <taxon>Eukaryota</taxon>
        <taxon>Fungi</taxon>
        <taxon>Fungi incertae sedis</taxon>
        <taxon>Zoopagomycota</taxon>
        <taxon>Kickxellomycotina</taxon>
        <taxon>Kickxellomycetes</taxon>
        <taxon>Kickxellales</taxon>
        <taxon>Kickxellaceae</taxon>
        <taxon>Linderina</taxon>
    </lineage>
</organism>
<gene>
    <name evidence="1" type="ORF">FBU59_005653</name>
</gene>
<keyword evidence="2" id="KW-1185">Reference proteome</keyword>
<evidence type="ECO:0000313" key="2">
    <source>
        <dbReference type="Proteomes" id="UP001150603"/>
    </source>
</evidence>
<accession>A0ACC1J2D5</accession>
<comment type="caution">
    <text evidence="1">The sequence shown here is derived from an EMBL/GenBank/DDBJ whole genome shotgun (WGS) entry which is preliminary data.</text>
</comment>
<proteinExistence type="predicted"/>
<dbReference type="Proteomes" id="UP001150603">
    <property type="component" value="Unassembled WGS sequence"/>
</dbReference>
<sequence>MDDFISTVESQVFGLSTLDAFTSYINLQYVFFYGNPSDDAGFMRAETLKRAFYTALEQFPILVGHYHQRSDHGLNIVVDKGKLNMPDYRESVSDTVHYKDLKARKFHRDAWPKNLMTAHTMAHPDKGTRQIKLCHVNIVRLKENSGVVIYLAINHGVADANSYFQFAHRWANIARAMVRNEPIPAANFCFGISELASTFPAERASLDTQLGEYFGKENFASRLMARLSPNTRAKLLSFGTRQIKVRGALFRVPKQNVESLRMQVLQCTPPGTHISENDVITAVMSKVIAQAVRDLPKKSTGFGDSVLSRLRKRQESRLVTVACDIRYRLGITNMKYIGNGQFLPTLWIPVDKAVATITPESLYEIAMMTRQA</sequence>
<name>A0ACC1J2D5_9FUNG</name>
<feature type="non-terminal residue" evidence="1">
    <location>
        <position position="372"/>
    </location>
</feature>
<reference evidence="1" key="1">
    <citation type="submission" date="2022-07" db="EMBL/GenBank/DDBJ databases">
        <title>Phylogenomic reconstructions and comparative analyses of Kickxellomycotina fungi.</title>
        <authorList>
            <person name="Reynolds N.K."/>
            <person name="Stajich J.E."/>
            <person name="Barry K."/>
            <person name="Grigoriev I.V."/>
            <person name="Crous P."/>
            <person name="Smith M.E."/>
        </authorList>
    </citation>
    <scope>NUCLEOTIDE SEQUENCE</scope>
    <source>
        <strain evidence="1">NRRL 5244</strain>
    </source>
</reference>